<evidence type="ECO:0000256" key="6">
    <source>
        <dbReference type="SAM" id="Phobius"/>
    </source>
</evidence>
<gene>
    <name evidence="8" type="ORF">F0237_03205</name>
</gene>
<accession>A0AAE5GMS7</accession>
<feature type="transmembrane region" description="Helical" evidence="6">
    <location>
        <begin position="133"/>
        <end position="155"/>
    </location>
</feature>
<sequence>MTELAATIEAWLFQDNLSVTMLFIGIVLLSYLLEDLAIVTAATLAVEQLMPTSVALMAIFIGISTGDLGLYFMGKAAQKVRFLRYRLFRYQRARSMQRKLHQQAFMTLFIVRFIPGLRTIGFTLSGFLDVPKIKFFIAVLTATGLWTALVFGSFFQLGNAQWLQDSQVSWLLIPLGLCLMLLLNKLITKTLLRDTYDTAR</sequence>
<evidence type="ECO:0000256" key="2">
    <source>
        <dbReference type="ARBA" id="ARBA00022475"/>
    </source>
</evidence>
<keyword evidence="5 6" id="KW-0472">Membrane</keyword>
<dbReference type="PANTHER" id="PTHR42709:SF6">
    <property type="entry name" value="UNDECAPRENYL PHOSPHATE TRANSPORTER A"/>
    <property type="match status" value="1"/>
</dbReference>
<dbReference type="PANTHER" id="PTHR42709">
    <property type="entry name" value="ALKALINE PHOSPHATASE LIKE PROTEIN"/>
    <property type="match status" value="1"/>
</dbReference>
<evidence type="ECO:0000256" key="1">
    <source>
        <dbReference type="ARBA" id="ARBA00004651"/>
    </source>
</evidence>
<proteinExistence type="predicted"/>
<keyword evidence="4 6" id="KW-1133">Transmembrane helix</keyword>
<dbReference type="Proteomes" id="UP000572722">
    <property type="component" value="Unassembled WGS sequence"/>
</dbReference>
<feature type="transmembrane region" description="Helical" evidence="6">
    <location>
        <begin position="167"/>
        <end position="187"/>
    </location>
</feature>
<comment type="caution">
    <text evidence="8">The sequence shown here is derived from an EMBL/GenBank/DDBJ whole genome shotgun (WGS) entry which is preliminary data.</text>
</comment>
<protein>
    <submittedName>
        <fullName evidence="8">DedA family protein</fullName>
    </submittedName>
</protein>
<feature type="transmembrane region" description="Helical" evidence="6">
    <location>
        <begin position="12"/>
        <end position="33"/>
    </location>
</feature>
<dbReference type="AlphaFoldDB" id="A0AAE5GMS7"/>
<evidence type="ECO:0000259" key="7">
    <source>
        <dbReference type="Pfam" id="PF09335"/>
    </source>
</evidence>
<evidence type="ECO:0000313" key="8">
    <source>
        <dbReference type="EMBL" id="NOI79659.1"/>
    </source>
</evidence>
<dbReference type="Pfam" id="PF09335">
    <property type="entry name" value="VTT_dom"/>
    <property type="match status" value="1"/>
</dbReference>
<feature type="domain" description="VTT" evidence="7">
    <location>
        <begin position="45"/>
        <end position="151"/>
    </location>
</feature>
<reference evidence="8 9" key="1">
    <citation type="submission" date="2019-08" db="EMBL/GenBank/DDBJ databases">
        <title>Draft genome sequencing and comparative genomics of hatchery-associated Vibrios.</title>
        <authorList>
            <person name="Kehlet-Delgado H."/>
            <person name="Mueller R.S."/>
        </authorList>
    </citation>
    <scope>NUCLEOTIDE SEQUENCE [LARGE SCALE GENOMIC DNA]</scope>
    <source>
        <strain evidence="8 9">01-65-5-1</strain>
    </source>
</reference>
<dbReference type="EMBL" id="VTXO01000001">
    <property type="protein sequence ID" value="NOI79659.1"/>
    <property type="molecule type" value="Genomic_DNA"/>
</dbReference>
<evidence type="ECO:0000313" key="9">
    <source>
        <dbReference type="Proteomes" id="UP000572722"/>
    </source>
</evidence>
<keyword evidence="3 6" id="KW-0812">Transmembrane</keyword>
<keyword evidence="2" id="KW-1003">Cell membrane</keyword>
<evidence type="ECO:0000256" key="3">
    <source>
        <dbReference type="ARBA" id="ARBA00022692"/>
    </source>
</evidence>
<feature type="transmembrane region" description="Helical" evidence="6">
    <location>
        <begin position="104"/>
        <end position="127"/>
    </location>
</feature>
<evidence type="ECO:0000256" key="4">
    <source>
        <dbReference type="ARBA" id="ARBA00022989"/>
    </source>
</evidence>
<dbReference type="RefSeq" id="WP_171320392.1">
    <property type="nucleotide sequence ID" value="NZ_VTXO01000001.1"/>
</dbReference>
<dbReference type="InterPro" id="IPR051311">
    <property type="entry name" value="DedA_domain"/>
</dbReference>
<feature type="transmembrane region" description="Helical" evidence="6">
    <location>
        <begin position="53"/>
        <end position="74"/>
    </location>
</feature>
<dbReference type="GO" id="GO:0005886">
    <property type="term" value="C:plasma membrane"/>
    <property type="evidence" value="ECO:0007669"/>
    <property type="project" value="UniProtKB-SubCell"/>
</dbReference>
<evidence type="ECO:0000256" key="5">
    <source>
        <dbReference type="ARBA" id="ARBA00023136"/>
    </source>
</evidence>
<comment type="subcellular location">
    <subcellularLocation>
        <location evidence="1">Cell membrane</location>
        <topology evidence="1">Multi-pass membrane protein</topology>
    </subcellularLocation>
</comment>
<name>A0AAE5GMS7_9VIBR</name>
<dbReference type="InterPro" id="IPR032816">
    <property type="entry name" value="VTT_dom"/>
</dbReference>
<organism evidence="8 9">
    <name type="scientific">Vibrio tubiashii</name>
    <dbReference type="NCBI Taxonomy" id="29498"/>
    <lineage>
        <taxon>Bacteria</taxon>
        <taxon>Pseudomonadati</taxon>
        <taxon>Pseudomonadota</taxon>
        <taxon>Gammaproteobacteria</taxon>
        <taxon>Vibrionales</taxon>
        <taxon>Vibrionaceae</taxon>
        <taxon>Vibrio</taxon>
        <taxon>Vibrio oreintalis group</taxon>
    </lineage>
</organism>